<evidence type="ECO:0000313" key="6">
    <source>
        <dbReference type="Proteomes" id="UP001055712"/>
    </source>
</evidence>
<reference evidence="5" key="2">
    <citation type="submission" date="2020-11" db="EMBL/GenBank/DDBJ databases">
        <authorList>
            <person name="Cecchin M."/>
            <person name="Marcolungo L."/>
            <person name="Rossato M."/>
            <person name="Girolomoni L."/>
            <person name="Cosentino E."/>
            <person name="Cuine S."/>
            <person name="Li-Beisson Y."/>
            <person name="Delledonne M."/>
            <person name="Ballottari M."/>
        </authorList>
    </citation>
    <scope>NUCLEOTIDE SEQUENCE</scope>
    <source>
        <strain evidence="5">211/11P</strain>
        <tissue evidence="5">Whole cell</tissue>
    </source>
</reference>
<dbReference type="GO" id="GO:0016616">
    <property type="term" value="F:oxidoreductase activity, acting on the CH-OH group of donors, NAD or NADP as acceptor"/>
    <property type="evidence" value="ECO:0007669"/>
    <property type="project" value="InterPro"/>
</dbReference>
<feature type="transmembrane region" description="Helical" evidence="3">
    <location>
        <begin position="278"/>
        <end position="298"/>
    </location>
</feature>
<reference evidence="5" key="1">
    <citation type="journal article" date="2019" name="Plant J.">
        <title>Chlorella vulgaris genome assembly and annotation reveals the molecular basis for metabolic acclimation to high light conditions.</title>
        <authorList>
            <person name="Cecchin M."/>
            <person name="Marcolungo L."/>
            <person name="Rossato M."/>
            <person name="Girolomoni L."/>
            <person name="Cosentino E."/>
            <person name="Cuine S."/>
            <person name="Li-Beisson Y."/>
            <person name="Delledonne M."/>
            <person name="Ballottari M."/>
        </authorList>
    </citation>
    <scope>NUCLEOTIDE SEQUENCE</scope>
    <source>
        <strain evidence="5">211/11P</strain>
    </source>
</reference>
<dbReference type="Proteomes" id="UP001055712">
    <property type="component" value="Unassembled WGS sequence"/>
</dbReference>
<dbReference type="InterPro" id="IPR002225">
    <property type="entry name" value="3Beta_OHSteriod_DH/Estase"/>
</dbReference>
<dbReference type="EMBL" id="SIDB01000004">
    <property type="protein sequence ID" value="KAI3433748.1"/>
    <property type="molecule type" value="Genomic_DNA"/>
</dbReference>
<sequence>MVWASQRRKPAQQPDMRRCLVTGGAGFLGRHLVGQLLDSGRWDVTVFDVRALEGEERVQYIVGDLRDAEQVAQACKGMDTVFHVATAAPTAHNTHNEALMRDVNIGGTQNVIDACVAAAVPRLVYTSSASVVFEGKSLVLVDESQPYASRPMDYYTHTKAEAEKLVLAANGRGGVAVCALRPSGIFGEYDTLLVATTVRNAARGKLKYIIGNGRNEMDWTYAGNVAQAHIEAAEALTGPDCVLAGKPYFVTNAEPRTFWGFMGDVCQGMGYDRPHIKLPFALVYFIALVLQMVVVPLLRLVGRDMQSDFTPARIKITAVNRTFSCAAARRDFGYKPKVSVDEGLKRTMQHFEHLHASKQKKL</sequence>
<dbReference type="Pfam" id="PF01073">
    <property type="entry name" value="3Beta_HSD"/>
    <property type="match status" value="1"/>
</dbReference>
<keyword evidence="6" id="KW-1185">Reference proteome</keyword>
<dbReference type="Gene3D" id="3.40.50.720">
    <property type="entry name" value="NAD(P)-binding Rossmann-like Domain"/>
    <property type="match status" value="1"/>
</dbReference>
<dbReference type="GO" id="GO:0006694">
    <property type="term" value="P:steroid biosynthetic process"/>
    <property type="evidence" value="ECO:0007669"/>
    <property type="project" value="InterPro"/>
</dbReference>
<evidence type="ECO:0000313" key="5">
    <source>
        <dbReference type="EMBL" id="KAI3433748.1"/>
    </source>
</evidence>
<dbReference type="SUPFAM" id="SSF51735">
    <property type="entry name" value="NAD(P)-binding Rossmann-fold domains"/>
    <property type="match status" value="1"/>
</dbReference>
<feature type="domain" description="3-beta hydroxysteroid dehydrogenase/isomerase" evidence="4">
    <location>
        <begin position="20"/>
        <end position="279"/>
    </location>
</feature>
<comment type="similarity">
    <text evidence="1 3">Belongs to the 3-beta-HSD family.</text>
</comment>
<keyword evidence="3" id="KW-0472">Membrane</keyword>
<comment type="caution">
    <text evidence="5">The sequence shown here is derived from an EMBL/GenBank/DDBJ whole genome shotgun (WGS) entry which is preliminary data.</text>
</comment>
<name>A0A9D4TTD6_CHLVU</name>
<keyword evidence="2 3" id="KW-0560">Oxidoreductase</keyword>
<dbReference type="OrthoDB" id="10058185at2759"/>
<dbReference type="FunFam" id="3.40.50.720:FF:000495">
    <property type="entry name" value="3 hydroxysteroid dehydrogenase, putative"/>
    <property type="match status" value="1"/>
</dbReference>
<evidence type="ECO:0000259" key="4">
    <source>
        <dbReference type="Pfam" id="PF01073"/>
    </source>
</evidence>
<dbReference type="PANTHER" id="PTHR43245">
    <property type="entry name" value="BIFUNCTIONAL POLYMYXIN RESISTANCE PROTEIN ARNA"/>
    <property type="match status" value="1"/>
</dbReference>
<gene>
    <name evidence="5" type="ORF">D9Q98_003555</name>
</gene>
<organism evidence="5 6">
    <name type="scientific">Chlorella vulgaris</name>
    <name type="common">Green alga</name>
    <dbReference type="NCBI Taxonomy" id="3077"/>
    <lineage>
        <taxon>Eukaryota</taxon>
        <taxon>Viridiplantae</taxon>
        <taxon>Chlorophyta</taxon>
        <taxon>core chlorophytes</taxon>
        <taxon>Trebouxiophyceae</taxon>
        <taxon>Chlorellales</taxon>
        <taxon>Chlorellaceae</taxon>
        <taxon>Chlorella clade</taxon>
        <taxon>Chlorella</taxon>
    </lineage>
</organism>
<dbReference type="InterPro" id="IPR050177">
    <property type="entry name" value="Lipid_A_modif_metabolic_enz"/>
</dbReference>
<evidence type="ECO:0000256" key="3">
    <source>
        <dbReference type="RuleBase" id="RU004475"/>
    </source>
</evidence>
<evidence type="ECO:0000256" key="1">
    <source>
        <dbReference type="ARBA" id="ARBA00009219"/>
    </source>
</evidence>
<protein>
    <recommendedName>
        <fullName evidence="4">3-beta hydroxysteroid dehydrogenase/isomerase domain-containing protein</fullName>
    </recommendedName>
</protein>
<dbReference type="InterPro" id="IPR036291">
    <property type="entry name" value="NAD(P)-bd_dom_sf"/>
</dbReference>
<proteinExistence type="inferred from homology"/>
<keyword evidence="3" id="KW-1133">Transmembrane helix</keyword>
<keyword evidence="3" id="KW-0812">Transmembrane</keyword>
<evidence type="ECO:0000256" key="2">
    <source>
        <dbReference type="ARBA" id="ARBA00023002"/>
    </source>
</evidence>
<dbReference type="PANTHER" id="PTHR43245:SF51">
    <property type="entry name" value="SHORT CHAIN DEHYDROGENASE_REDUCTASE FAMILY 42E, MEMBER 2"/>
    <property type="match status" value="1"/>
</dbReference>
<accession>A0A9D4TTD6</accession>
<dbReference type="AlphaFoldDB" id="A0A9D4TTD6"/>